<comment type="caution">
    <text evidence="1">The sequence shown here is derived from an EMBL/GenBank/DDBJ whole genome shotgun (WGS) entry which is preliminary data.</text>
</comment>
<organism evidence="1 2">
    <name type="scientific">Cognatilysobacter xinjiangensis</name>
    <dbReference type="NCBI Taxonomy" id="546892"/>
    <lineage>
        <taxon>Bacteria</taxon>
        <taxon>Pseudomonadati</taxon>
        <taxon>Pseudomonadota</taxon>
        <taxon>Gammaproteobacteria</taxon>
        <taxon>Lysobacterales</taxon>
        <taxon>Lysobacteraceae</taxon>
        <taxon>Cognatilysobacter</taxon>
    </lineage>
</organism>
<dbReference type="SUPFAM" id="SSF54637">
    <property type="entry name" value="Thioesterase/thiol ester dehydrase-isomerase"/>
    <property type="match status" value="1"/>
</dbReference>
<evidence type="ECO:0000313" key="2">
    <source>
        <dbReference type="Proteomes" id="UP000643403"/>
    </source>
</evidence>
<dbReference type="Gene3D" id="3.10.129.10">
    <property type="entry name" value="Hotdog Thioesterase"/>
    <property type="match status" value="1"/>
</dbReference>
<evidence type="ECO:0000313" key="1">
    <source>
        <dbReference type="EMBL" id="GGZ67568.1"/>
    </source>
</evidence>
<accession>A0ABQ3C5E6</accession>
<dbReference type="Pfam" id="PF22817">
    <property type="entry name" value="ApeP-like"/>
    <property type="match status" value="1"/>
</dbReference>
<reference evidence="2" key="1">
    <citation type="journal article" date="2019" name="Int. J. Syst. Evol. Microbiol.">
        <title>The Global Catalogue of Microorganisms (GCM) 10K type strain sequencing project: providing services to taxonomists for standard genome sequencing and annotation.</title>
        <authorList>
            <consortium name="The Broad Institute Genomics Platform"/>
            <consortium name="The Broad Institute Genome Sequencing Center for Infectious Disease"/>
            <person name="Wu L."/>
            <person name="Ma J."/>
        </authorList>
    </citation>
    <scope>NUCLEOTIDE SEQUENCE [LARGE SCALE GENOMIC DNA]</scope>
    <source>
        <strain evidence="2">KCTC 22558</strain>
    </source>
</reference>
<dbReference type="RefSeq" id="WP_189449914.1">
    <property type="nucleotide sequence ID" value="NZ_BMXY01000003.1"/>
</dbReference>
<name>A0ABQ3C5E6_9GAMM</name>
<gene>
    <name evidence="1" type="ORF">GCM10008101_22290</name>
</gene>
<dbReference type="Proteomes" id="UP000643403">
    <property type="component" value="Unassembled WGS sequence"/>
</dbReference>
<dbReference type="InterPro" id="IPR016776">
    <property type="entry name" value="ApeP-like_dehydratase"/>
</dbReference>
<keyword evidence="2" id="KW-1185">Reference proteome</keyword>
<sequence>MSDAFDSREAIACLIPHAGRMCLWQRVVEWNDTRIRLEAFDHVAPDHPLRHRGRLHAVHLAEYGAQAMAVHGGLRALRAGGGARPGLLVALRGVSLMRDRIDDLDGALDGEAEVLVESATGAQYAFVIRHAGEVVAEGRAAVIHPQG</sequence>
<dbReference type="EMBL" id="BMXY01000003">
    <property type="protein sequence ID" value="GGZ67568.1"/>
    <property type="molecule type" value="Genomic_DNA"/>
</dbReference>
<protein>
    <submittedName>
        <fullName evidence="1">Phosphotransferase</fullName>
    </submittedName>
</protein>
<dbReference type="InterPro" id="IPR029069">
    <property type="entry name" value="HotDog_dom_sf"/>
</dbReference>
<proteinExistence type="predicted"/>